<proteinExistence type="predicted"/>
<accession>A0A7W3UMU7</accession>
<comment type="caution">
    <text evidence="1">The sequence shown here is derived from an EMBL/GenBank/DDBJ whole genome shotgun (WGS) entry which is preliminary data.</text>
</comment>
<dbReference type="InterPro" id="IPR013744">
    <property type="entry name" value="SidJ"/>
</dbReference>
<dbReference type="RefSeq" id="WP_182597182.1">
    <property type="nucleotide sequence ID" value="NZ_JACIVA010000060.1"/>
</dbReference>
<organism evidence="1 2">
    <name type="scientific">Limosilactobacillus rudii</name>
    <dbReference type="NCBI Taxonomy" id="2759755"/>
    <lineage>
        <taxon>Bacteria</taxon>
        <taxon>Bacillati</taxon>
        <taxon>Bacillota</taxon>
        <taxon>Bacilli</taxon>
        <taxon>Lactobacillales</taxon>
        <taxon>Lactobacillaceae</taxon>
        <taxon>Limosilactobacillus</taxon>
    </lineage>
</organism>
<dbReference type="SUPFAM" id="SSF53474">
    <property type="entry name" value="alpha/beta-Hydrolases"/>
    <property type="match status" value="1"/>
</dbReference>
<name>A0A7W3UMU7_9LACO</name>
<evidence type="ECO:0000313" key="1">
    <source>
        <dbReference type="EMBL" id="MBB1098483.1"/>
    </source>
</evidence>
<sequence>MMLGALEVSTKTGTVLKGNIFKTPGSQTVVILITGVEGNIRNNPFYTVIGKKLQQEKVDLIIGHTRDAFNRVAAFNAKTKVKEIYGAFDEDFGKSDDDVEAYLTYARNAGYSHIILGGQSFGANKVIHYLANHHSTNIEHFLLMSPVDVEVLRKSITNRQRQIIDEYLVNGDDNKILPFRMFRWLTSTAINAKRWLDDDTLNNVHAANDGDFSQLEHVNYNGAMLIGMYDRFAGNSPKRYLENLNAHLLNKSENTLIYIPNTGHIYSHQEERVAQEIKKLLKNWRLLKNG</sequence>
<dbReference type="AlphaFoldDB" id="A0A7W3UMU7"/>
<dbReference type="InterPro" id="IPR029058">
    <property type="entry name" value="AB_hydrolase_fold"/>
</dbReference>
<evidence type="ECO:0000313" key="2">
    <source>
        <dbReference type="Proteomes" id="UP000517106"/>
    </source>
</evidence>
<reference evidence="1 2" key="1">
    <citation type="submission" date="2020-07" db="EMBL/GenBank/DDBJ databases">
        <title>Description of Limosilactobacillus balticus sp. nov., Limosilactobacillus agrestis sp. nov., Limosilactobacillus albertensis sp. nov., Limosilactobacillus rudii sp. nov., Limosilactobacillus fastidiosus sp. nov., five novel Limosilactobacillus species isolated from the vertebrate gastrointestinal tract, and proposal of 6 subspecies of Limosilactobacillus reuteri adapted to the gastrointestinal tract of specific vertebrate hosts.</title>
        <authorList>
            <person name="Li F."/>
            <person name="Cheng C."/>
            <person name="Zheng J."/>
            <person name="Quevedo R.M."/>
            <person name="Li J."/>
            <person name="Roos S."/>
            <person name="Gaenzle M.G."/>
            <person name="Walter J."/>
        </authorList>
    </citation>
    <scope>NUCLEOTIDE SEQUENCE [LARGE SCALE GENOMIC DNA]</scope>
    <source>
        <strain evidence="1 2">STM2_1</strain>
    </source>
</reference>
<keyword evidence="2" id="KW-1185">Reference proteome</keyword>
<dbReference type="Pfam" id="PF08538">
    <property type="entry name" value="DUF1749"/>
    <property type="match status" value="1"/>
</dbReference>
<protein>
    <submittedName>
        <fullName evidence="1">DUF1749 domain-containing protein</fullName>
    </submittedName>
</protein>
<dbReference type="EMBL" id="JACIVA010000060">
    <property type="protein sequence ID" value="MBB1098483.1"/>
    <property type="molecule type" value="Genomic_DNA"/>
</dbReference>
<dbReference type="Proteomes" id="UP000517106">
    <property type="component" value="Unassembled WGS sequence"/>
</dbReference>
<dbReference type="Gene3D" id="3.40.50.1820">
    <property type="entry name" value="alpha/beta hydrolase"/>
    <property type="match status" value="1"/>
</dbReference>
<gene>
    <name evidence="1" type="ORF">H5S09_11170</name>
</gene>